<accession>A0A0F9R861</accession>
<organism evidence="2">
    <name type="scientific">marine sediment metagenome</name>
    <dbReference type="NCBI Taxonomy" id="412755"/>
    <lineage>
        <taxon>unclassified sequences</taxon>
        <taxon>metagenomes</taxon>
        <taxon>ecological metagenomes</taxon>
    </lineage>
</organism>
<sequence length="293" mass="33540">MLIWWKNSNISYPNRISLEGILRLGRSEQAAERVLDELNIVDPKDLRLLEEIAYERGALVREKFIEGAEARITIVGSRGIITLSPEISNHRRRFSIAHELGHLEMHSNVSSQSLCTKSDMDDWGTEQVNSNREQEANAFAAALLLPRRFFGPLCNHTDPSLKFVQALSLRFDTSLTATALRYTQFCDEAIAVVFSQNGSVKWFRRSKEFEELGAFIQVRSRLDPDSVAYLVYRGGVTIERKRIDVTAWLAPGNYRENAKIVEQSWSMSAYNAVLTLLWIEDDISDDNYFWSIK</sequence>
<name>A0A0F9R861_9ZZZZ</name>
<dbReference type="EMBL" id="LAZR01003152">
    <property type="protein sequence ID" value="KKN21381.1"/>
    <property type="molecule type" value="Genomic_DNA"/>
</dbReference>
<comment type="caution">
    <text evidence="2">The sequence shown here is derived from an EMBL/GenBank/DDBJ whole genome shotgun (WGS) entry which is preliminary data.</text>
</comment>
<dbReference type="PANTHER" id="PTHR43236">
    <property type="entry name" value="ANTITOXIN HIGA1"/>
    <property type="match status" value="1"/>
</dbReference>
<protein>
    <recommendedName>
        <fullName evidence="1">IrrE N-terminal-like domain-containing protein</fullName>
    </recommendedName>
</protein>
<reference evidence="2" key="1">
    <citation type="journal article" date="2015" name="Nature">
        <title>Complex archaea that bridge the gap between prokaryotes and eukaryotes.</title>
        <authorList>
            <person name="Spang A."/>
            <person name="Saw J.H."/>
            <person name="Jorgensen S.L."/>
            <person name="Zaremba-Niedzwiedzka K."/>
            <person name="Martijn J."/>
            <person name="Lind A.E."/>
            <person name="van Eijk R."/>
            <person name="Schleper C."/>
            <person name="Guy L."/>
            <person name="Ettema T.J."/>
        </authorList>
    </citation>
    <scope>NUCLEOTIDE SEQUENCE</scope>
</reference>
<gene>
    <name evidence="2" type="ORF">LCGC14_0925980</name>
</gene>
<dbReference type="InterPro" id="IPR052345">
    <property type="entry name" value="Rad_response_metalloprotease"/>
</dbReference>
<dbReference type="Gene3D" id="1.10.10.2910">
    <property type="match status" value="1"/>
</dbReference>
<evidence type="ECO:0000313" key="2">
    <source>
        <dbReference type="EMBL" id="KKN21381.1"/>
    </source>
</evidence>
<evidence type="ECO:0000259" key="1">
    <source>
        <dbReference type="Pfam" id="PF06114"/>
    </source>
</evidence>
<dbReference type="AlphaFoldDB" id="A0A0F9R861"/>
<dbReference type="PANTHER" id="PTHR43236:SF2">
    <property type="entry name" value="BLL0069 PROTEIN"/>
    <property type="match status" value="1"/>
</dbReference>
<feature type="domain" description="IrrE N-terminal-like" evidence="1">
    <location>
        <begin position="67"/>
        <end position="159"/>
    </location>
</feature>
<dbReference type="Pfam" id="PF06114">
    <property type="entry name" value="Peptidase_M78"/>
    <property type="match status" value="1"/>
</dbReference>
<proteinExistence type="predicted"/>
<dbReference type="InterPro" id="IPR010359">
    <property type="entry name" value="IrrE_HExxH"/>
</dbReference>